<dbReference type="PANTHER" id="PTHR37813:SF1">
    <property type="entry name" value="FELS-2 PROPHAGE PROTEIN"/>
    <property type="match status" value="1"/>
</dbReference>
<evidence type="ECO:0000313" key="4">
    <source>
        <dbReference type="EMBL" id="CAB4137255.1"/>
    </source>
</evidence>
<protein>
    <submittedName>
        <fullName evidence="4">Phage tail tape measure protein</fullName>
    </submittedName>
</protein>
<reference evidence="4" key="1">
    <citation type="submission" date="2020-04" db="EMBL/GenBank/DDBJ databases">
        <authorList>
            <person name="Chiriac C."/>
            <person name="Salcher M."/>
            <person name="Ghai R."/>
            <person name="Kavagutti S V."/>
        </authorList>
    </citation>
    <scope>NUCLEOTIDE SEQUENCE</scope>
</reference>
<keyword evidence="3" id="KW-0472">Membrane</keyword>
<organism evidence="4">
    <name type="scientific">uncultured Caudovirales phage</name>
    <dbReference type="NCBI Taxonomy" id="2100421"/>
    <lineage>
        <taxon>Viruses</taxon>
        <taxon>Duplodnaviria</taxon>
        <taxon>Heunggongvirae</taxon>
        <taxon>Uroviricota</taxon>
        <taxon>Caudoviricetes</taxon>
        <taxon>Peduoviridae</taxon>
        <taxon>Maltschvirus</taxon>
        <taxon>Maltschvirus maltsch</taxon>
    </lineage>
</organism>
<evidence type="ECO:0000256" key="3">
    <source>
        <dbReference type="SAM" id="Phobius"/>
    </source>
</evidence>
<name>A0A6J5LS16_9CAUD</name>
<feature type="transmembrane region" description="Helical" evidence="3">
    <location>
        <begin position="277"/>
        <end position="301"/>
    </location>
</feature>
<proteinExistence type="predicted"/>
<keyword evidence="3" id="KW-1133">Transmembrane helix</keyword>
<dbReference type="EMBL" id="LR796339">
    <property type="protein sequence ID" value="CAB4137255.1"/>
    <property type="molecule type" value="Genomic_DNA"/>
</dbReference>
<gene>
    <name evidence="4" type="ORF">UFOVP317_22</name>
</gene>
<dbReference type="GO" id="GO:0098003">
    <property type="term" value="P:viral tail assembly"/>
    <property type="evidence" value="ECO:0007669"/>
    <property type="project" value="UniProtKB-KW"/>
</dbReference>
<dbReference type="PANTHER" id="PTHR37813">
    <property type="entry name" value="FELS-2 PROPHAGE PROTEIN"/>
    <property type="match status" value="1"/>
</dbReference>
<keyword evidence="2" id="KW-1188">Viral release from host cell</keyword>
<keyword evidence="3" id="KW-0812">Transmembrane</keyword>
<dbReference type="NCBIfam" id="TIGR01760">
    <property type="entry name" value="tape_meas_TP901"/>
    <property type="match status" value="1"/>
</dbReference>
<evidence type="ECO:0000256" key="2">
    <source>
        <dbReference type="ARBA" id="ARBA00022612"/>
    </source>
</evidence>
<sequence>MTDFARLVLDVDTQGLRDGERDLNSFSNTASRSMEDVGRSMQRIGAGMTVGITAPLGLFATASVKASSDAAELQSAFNQTFGEMASSMNEWAETTGNAMGRSTQAMQELANSYGLFFNNLPVAREEAARMSRVFAELTQDFASFHNLTEDEAMTAFRSGLAGETEALRRYGIDVSAAAVESRALAMGLAETSKELTEQDKILARYNLILDATKNAQGDVARTSDGTANQVRTAQAAFEELQVAIGEKLLPAITPLITAAANLLNYFGTLPSGVQTTIVAVAALAAALGPLMMVFGSIITVAPAIVAAFGMIKVAMLALLANPILLAAAAVITSVFLAWQNWDSIKAILSGLAASFTEFWGNNVSPVLDSIKAKITDVGNHIVDTFDGPIDTALTATAQLLEGEFRGAWRTVTEDVGNWTIRMARSVDEMTGGMLTRFREFLTGIGEWAIEFSGTMMQVGRDMIQGLVNGILAAPGAVYRALMDVVGSSVDRIKEYLGIQSPSLLFAEMGGYMMEGLGIGISEGQRYVNGAMAQLASNTESQSDRVVQGFDSMAQGILGSLKSLTNSIKSGNFLEIFESVLNAFMRLGGMGVFGSGVRDFLGGASGVPSFAGGGYTGSAPRTGGMDGRGGFLAMLHPRETVVDHTRRGANDNRGMVFNVDARGATDPEAVRQQVQLGILEAAPAIVAAAEQRTISNLRRPRLAGVL</sequence>
<feature type="transmembrane region" description="Helical" evidence="3">
    <location>
        <begin position="313"/>
        <end position="338"/>
    </location>
</feature>
<accession>A0A6J5LS16</accession>
<dbReference type="InterPro" id="IPR010090">
    <property type="entry name" value="Phage_tape_meas"/>
</dbReference>
<evidence type="ECO:0000256" key="1">
    <source>
        <dbReference type="ARBA" id="ARBA00022465"/>
    </source>
</evidence>
<keyword evidence="1" id="KW-1245">Viral tail assembly</keyword>